<reference evidence="9" key="1">
    <citation type="submission" date="2019-02" db="EMBL/GenBank/DDBJ databases">
        <title>Isolation and identification of novel species under the genus Muribaculum.</title>
        <authorList>
            <person name="Miyake S."/>
            <person name="Ding Y."/>
            <person name="Low A."/>
            <person name="Soh M."/>
            <person name="Seedorf H."/>
        </authorList>
    </citation>
    <scope>NUCLEOTIDE SEQUENCE [LARGE SCALE GENOMIC DNA]</scope>
    <source>
        <strain evidence="9">H5</strain>
    </source>
</reference>
<feature type="transmembrane region" description="Helical" evidence="7">
    <location>
        <begin position="50"/>
        <end position="68"/>
    </location>
</feature>
<dbReference type="GO" id="GO:0015109">
    <property type="term" value="F:chromate transmembrane transporter activity"/>
    <property type="evidence" value="ECO:0007669"/>
    <property type="project" value="InterPro"/>
</dbReference>
<feature type="transmembrane region" description="Helical" evidence="7">
    <location>
        <begin position="12"/>
        <end position="30"/>
    </location>
</feature>
<organism evidence="8 9">
    <name type="scientific">Duncaniella dubosii</name>
    <dbReference type="NCBI Taxonomy" id="2518971"/>
    <lineage>
        <taxon>Bacteria</taxon>
        <taxon>Pseudomonadati</taxon>
        <taxon>Bacteroidota</taxon>
        <taxon>Bacteroidia</taxon>
        <taxon>Bacteroidales</taxon>
        <taxon>Muribaculaceae</taxon>
        <taxon>Duncaniella</taxon>
    </lineage>
</organism>
<dbReference type="PANTHER" id="PTHR43663:SF2">
    <property type="entry name" value="CHROMATE TRANSPORT PROTEIN-RELATED"/>
    <property type="match status" value="1"/>
</dbReference>
<evidence type="ECO:0000313" key="9">
    <source>
        <dbReference type="Proteomes" id="UP000297149"/>
    </source>
</evidence>
<dbReference type="InterPro" id="IPR003370">
    <property type="entry name" value="Chromate_transpt"/>
</dbReference>
<comment type="subcellular location">
    <subcellularLocation>
        <location evidence="1">Cell membrane</location>
        <topology evidence="1">Multi-pass membrane protein</topology>
    </subcellularLocation>
</comment>
<evidence type="ECO:0000313" key="8">
    <source>
        <dbReference type="EMBL" id="QCD43294.1"/>
    </source>
</evidence>
<dbReference type="InterPro" id="IPR052518">
    <property type="entry name" value="CHR_Transporter"/>
</dbReference>
<feature type="transmembrane region" description="Helical" evidence="7">
    <location>
        <begin position="164"/>
        <end position="181"/>
    </location>
</feature>
<comment type="similarity">
    <text evidence="2">Belongs to the chromate ion transporter (CHR) (TC 2.A.51) family.</text>
</comment>
<sequence>MNRICLQLFLSFFKIGAFTFGGGWAMISIIEKEIVDKHHWIEREEFLDLLAVAQSLPGILAVNISVAVGDKLRGMKGSIAAAAGCILPSFMIILCIAIFLTPDLIKNNPTLSAIFKGVRPAVVALIIAPVISSAKAAKIGWKTIVIPIGVALLIYSKWPVVSNPILYIVTGGFFGWLWFSHHVKSLQKVEKEIRKEDEEL</sequence>
<dbReference type="AlphaFoldDB" id="A0A4P7W5E4"/>
<evidence type="ECO:0000256" key="5">
    <source>
        <dbReference type="ARBA" id="ARBA00022989"/>
    </source>
</evidence>
<accession>A0A4P7W5E4</accession>
<protein>
    <submittedName>
        <fullName evidence="8">Chromate transporter</fullName>
    </submittedName>
</protein>
<evidence type="ECO:0000256" key="3">
    <source>
        <dbReference type="ARBA" id="ARBA00022475"/>
    </source>
</evidence>
<keyword evidence="3" id="KW-1003">Cell membrane</keyword>
<evidence type="ECO:0000256" key="1">
    <source>
        <dbReference type="ARBA" id="ARBA00004651"/>
    </source>
</evidence>
<dbReference type="PANTHER" id="PTHR43663">
    <property type="entry name" value="CHROMATE TRANSPORT PROTEIN-RELATED"/>
    <property type="match status" value="1"/>
</dbReference>
<dbReference type="KEGG" id="ddb:E7747_14050"/>
<name>A0A4P7W5E4_9BACT</name>
<dbReference type="EMBL" id="CP039396">
    <property type="protein sequence ID" value="QCD43294.1"/>
    <property type="molecule type" value="Genomic_DNA"/>
</dbReference>
<gene>
    <name evidence="8" type="ORF">E7747_14050</name>
</gene>
<keyword evidence="4 7" id="KW-0812">Transmembrane</keyword>
<dbReference type="Pfam" id="PF02417">
    <property type="entry name" value="Chromate_transp"/>
    <property type="match status" value="1"/>
</dbReference>
<dbReference type="RefSeq" id="WP_136416630.1">
    <property type="nucleotide sequence ID" value="NZ_CAXHQF010000002.1"/>
</dbReference>
<proteinExistence type="inferred from homology"/>
<keyword evidence="9" id="KW-1185">Reference proteome</keyword>
<evidence type="ECO:0000256" key="7">
    <source>
        <dbReference type="SAM" id="Phobius"/>
    </source>
</evidence>
<evidence type="ECO:0000256" key="6">
    <source>
        <dbReference type="ARBA" id="ARBA00023136"/>
    </source>
</evidence>
<keyword evidence="5 7" id="KW-1133">Transmembrane helix</keyword>
<evidence type="ECO:0000256" key="4">
    <source>
        <dbReference type="ARBA" id="ARBA00022692"/>
    </source>
</evidence>
<feature type="transmembrane region" description="Helical" evidence="7">
    <location>
        <begin position="139"/>
        <end position="158"/>
    </location>
</feature>
<feature type="transmembrane region" description="Helical" evidence="7">
    <location>
        <begin position="113"/>
        <end position="132"/>
    </location>
</feature>
<dbReference type="GO" id="GO:0005886">
    <property type="term" value="C:plasma membrane"/>
    <property type="evidence" value="ECO:0007669"/>
    <property type="project" value="UniProtKB-SubCell"/>
</dbReference>
<dbReference type="Proteomes" id="UP000297149">
    <property type="component" value="Chromosome"/>
</dbReference>
<evidence type="ECO:0000256" key="2">
    <source>
        <dbReference type="ARBA" id="ARBA00005262"/>
    </source>
</evidence>
<feature type="transmembrane region" description="Helical" evidence="7">
    <location>
        <begin position="80"/>
        <end position="101"/>
    </location>
</feature>
<keyword evidence="6 7" id="KW-0472">Membrane</keyword>